<dbReference type="PANTHER" id="PTHR21035">
    <property type="entry name" value="28S RIBOSOMAL PROTEIN S26, MITOCHONDRIAL"/>
    <property type="match status" value="1"/>
</dbReference>
<feature type="non-terminal residue" evidence="10">
    <location>
        <position position="187"/>
    </location>
</feature>
<comment type="subcellular location">
    <subcellularLocation>
        <location evidence="1">Mitochondrion</location>
    </subcellularLocation>
</comment>
<feature type="compositionally biased region" description="Basic and acidic residues" evidence="9">
    <location>
        <begin position="95"/>
        <end position="123"/>
    </location>
</feature>
<dbReference type="EMBL" id="VWYZ01000712">
    <property type="protein sequence ID" value="NXF27115.1"/>
    <property type="molecule type" value="Genomic_DNA"/>
</dbReference>
<evidence type="ECO:0000256" key="2">
    <source>
        <dbReference type="ARBA" id="ARBA00009672"/>
    </source>
</evidence>
<comment type="caution">
    <text evidence="10">The sequence shown here is derived from an EMBL/GenBank/DDBJ whole genome shotgun (WGS) entry which is preliminary data.</text>
</comment>
<evidence type="ECO:0000256" key="5">
    <source>
        <dbReference type="ARBA" id="ARBA00023128"/>
    </source>
</evidence>
<feature type="region of interest" description="Disordered" evidence="9">
    <location>
        <begin position="92"/>
        <end position="123"/>
    </location>
</feature>
<keyword evidence="11" id="KW-1185">Reference proteome</keyword>
<dbReference type="Pfam" id="PF14943">
    <property type="entry name" value="MRP-S26"/>
    <property type="match status" value="1"/>
</dbReference>
<evidence type="ECO:0000313" key="10">
    <source>
        <dbReference type="EMBL" id="NXF27115.1"/>
    </source>
</evidence>
<evidence type="ECO:0000256" key="7">
    <source>
        <dbReference type="ARBA" id="ARBA00035138"/>
    </source>
</evidence>
<sequence>PAWDPRAVPARGRKTRHDPPAKSKAGRVKLPPPVDPEELLVVLERYRQHRLVLSALRAEFRAEVLRGKREERLAAEGSPEELEEHRRLMAWNEEENGRQRARREERLRREEEEQKRRKSEIAEKQARKMEAFLEEKEKEVLQLQEEAKNFITPENLEARIEECLDNPRNYNFAIDRDGRVVKRTVLS</sequence>
<comment type="similarity">
    <text evidence="2">Belongs to the mitochondrion-specific ribosomal protein mS26 family.</text>
</comment>
<dbReference type="AlphaFoldDB" id="A0A7K8SAM4"/>
<accession>A0A7K8SAM4</accession>
<gene>
    <name evidence="10" type="primary">Mrps26</name>
    <name evidence="10" type="ORF">RHOROS_R07307</name>
</gene>
<evidence type="ECO:0000256" key="8">
    <source>
        <dbReference type="ARBA" id="ARBA00035344"/>
    </source>
</evidence>
<evidence type="ECO:0000256" key="6">
    <source>
        <dbReference type="ARBA" id="ARBA00023274"/>
    </source>
</evidence>
<keyword evidence="3" id="KW-0809">Transit peptide</keyword>
<evidence type="ECO:0000313" key="11">
    <source>
        <dbReference type="Proteomes" id="UP000574210"/>
    </source>
</evidence>
<reference evidence="10 11" key="1">
    <citation type="submission" date="2019-09" db="EMBL/GenBank/DDBJ databases">
        <title>Bird 10,000 Genomes (B10K) Project - Family phase.</title>
        <authorList>
            <person name="Zhang G."/>
        </authorList>
    </citation>
    <scope>NUCLEOTIDE SEQUENCE [LARGE SCALE GENOMIC DNA]</scope>
    <source>
        <strain evidence="10">B10K-CU-031-12</strain>
        <tissue evidence="10">Muscle</tissue>
    </source>
</reference>
<protein>
    <recommendedName>
        <fullName evidence="7">Small ribosomal subunit protein mS26</fullName>
    </recommendedName>
    <alternativeName>
        <fullName evidence="8">28S ribosomal protein S26, mitochondrial</fullName>
    </alternativeName>
</protein>
<keyword evidence="4" id="KW-0689">Ribosomal protein</keyword>
<keyword evidence="6" id="KW-0687">Ribonucleoprotein</keyword>
<dbReference type="GO" id="GO:0005763">
    <property type="term" value="C:mitochondrial small ribosomal subunit"/>
    <property type="evidence" value="ECO:0007669"/>
    <property type="project" value="InterPro"/>
</dbReference>
<evidence type="ECO:0000256" key="3">
    <source>
        <dbReference type="ARBA" id="ARBA00022946"/>
    </source>
</evidence>
<dbReference type="PANTHER" id="PTHR21035:SF2">
    <property type="entry name" value="SMALL RIBOSOMAL SUBUNIT PROTEIN MS26"/>
    <property type="match status" value="1"/>
</dbReference>
<evidence type="ECO:0000256" key="4">
    <source>
        <dbReference type="ARBA" id="ARBA00022980"/>
    </source>
</evidence>
<name>A0A7K8SAM4_9PASS</name>
<keyword evidence="5" id="KW-0496">Mitochondrion</keyword>
<evidence type="ECO:0000256" key="9">
    <source>
        <dbReference type="SAM" id="MobiDB-lite"/>
    </source>
</evidence>
<feature type="non-terminal residue" evidence="10">
    <location>
        <position position="1"/>
    </location>
</feature>
<organism evidence="10 11">
    <name type="scientific">Rhodinocichla rosea</name>
    <dbReference type="NCBI Taxonomy" id="58203"/>
    <lineage>
        <taxon>Eukaryota</taxon>
        <taxon>Metazoa</taxon>
        <taxon>Chordata</taxon>
        <taxon>Craniata</taxon>
        <taxon>Vertebrata</taxon>
        <taxon>Euteleostomi</taxon>
        <taxon>Archelosauria</taxon>
        <taxon>Archosauria</taxon>
        <taxon>Dinosauria</taxon>
        <taxon>Saurischia</taxon>
        <taxon>Theropoda</taxon>
        <taxon>Coelurosauria</taxon>
        <taxon>Aves</taxon>
        <taxon>Neognathae</taxon>
        <taxon>Neoaves</taxon>
        <taxon>Telluraves</taxon>
        <taxon>Australaves</taxon>
        <taxon>Passeriformes</taxon>
        <taxon>Thraupidae</taxon>
        <taxon>Rhodinocichla</taxon>
    </lineage>
</organism>
<proteinExistence type="inferred from homology"/>
<feature type="region of interest" description="Disordered" evidence="9">
    <location>
        <begin position="1"/>
        <end position="33"/>
    </location>
</feature>
<evidence type="ECO:0000256" key="1">
    <source>
        <dbReference type="ARBA" id="ARBA00004173"/>
    </source>
</evidence>
<dbReference type="Proteomes" id="UP000574210">
    <property type="component" value="Unassembled WGS sequence"/>
</dbReference>
<dbReference type="InterPro" id="IPR026140">
    <property type="entry name" value="Ribosomal_mS26"/>
</dbReference>